<dbReference type="Proteomes" id="UP000215256">
    <property type="component" value="Chromosome 1"/>
</dbReference>
<dbReference type="KEGG" id="och:CES85_0470"/>
<reference evidence="1 2" key="1">
    <citation type="submission" date="2017-07" db="EMBL/GenBank/DDBJ databases">
        <title>Phylogenetic study on the rhizospheric bacterium Ochrobactrum sp. A44.</title>
        <authorList>
            <person name="Krzyzanowska D.M."/>
            <person name="Ossowicki A."/>
            <person name="Rajewska M."/>
            <person name="Maciag T."/>
            <person name="Kaczynski Z."/>
            <person name="Czerwicka M."/>
            <person name="Jafra S."/>
        </authorList>
    </citation>
    <scope>NUCLEOTIDE SEQUENCE [LARGE SCALE GENOMIC DNA]</scope>
    <source>
        <strain evidence="1 2">A44</strain>
    </source>
</reference>
<gene>
    <name evidence="1" type="ORF">CES85_0470</name>
</gene>
<sequence>MPYRTGLHRLQAIARKKPGIVILSHSTVVLVHRLRVGNVPA</sequence>
<dbReference type="AlphaFoldDB" id="A0A248UGH6"/>
<evidence type="ECO:0000313" key="2">
    <source>
        <dbReference type="Proteomes" id="UP000215256"/>
    </source>
</evidence>
<name>A0A248UGH6_9HYPH</name>
<protein>
    <submittedName>
        <fullName evidence="1">Uncharacterized protein</fullName>
    </submittedName>
</protein>
<evidence type="ECO:0000313" key="1">
    <source>
        <dbReference type="EMBL" id="ASV85778.1"/>
    </source>
</evidence>
<dbReference type="EMBL" id="CP022604">
    <property type="protein sequence ID" value="ASV85778.1"/>
    <property type="molecule type" value="Genomic_DNA"/>
</dbReference>
<proteinExistence type="predicted"/>
<organism evidence="1 2">
    <name type="scientific">Ochrobactrum quorumnocens</name>
    <dbReference type="NCBI Taxonomy" id="271865"/>
    <lineage>
        <taxon>Bacteria</taxon>
        <taxon>Pseudomonadati</taxon>
        <taxon>Pseudomonadota</taxon>
        <taxon>Alphaproteobacteria</taxon>
        <taxon>Hyphomicrobiales</taxon>
        <taxon>Brucellaceae</taxon>
        <taxon>Brucella/Ochrobactrum group</taxon>
        <taxon>Ochrobactrum</taxon>
    </lineage>
</organism>
<accession>A0A248UGH6</accession>